<reference evidence="2" key="1">
    <citation type="submission" date="2016-03" db="EMBL/GenBank/DDBJ databases">
        <title>Mechanisms controlling the formation of the plant cell surface in tip-growing cells are functionally conserved among land plants.</title>
        <authorList>
            <person name="Honkanen S."/>
            <person name="Jones V.A."/>
            <person name="Morieri G."/>
            <person name="Champion C."/>
            <person name="Hetherington A.J."/>
            <person name="Kelly S."/>
            <person name="Saint-Marcoux D."/>
            <person name="Proust H."/>
            <person name="Prescott H."/>
            <person name="Dolan L."/>
        </authorList>
    </citation>
    <scope>NUCLEOTIDE SEQUENCE [LARGE SCALE GENOMIC DNA]</scope>
    <source>
        <tissue evidence="2">Whole gametophyte</tissue>
    </source>
</reference>
<dbReference type="EMBL" id="LVLJ01003584">
    <property type="protein sequence ID" value="OAE20798.1"/>
    <property type="molecule type" value="Genomic_DNA"/>
</dbReference>
<evidence type="ECO:0000313" key="3">
    <source>
        <dbReference type="Proteomes" id="UP000077202"/>
    </source>
</evidence>
<gene>
    <name evidence="2" type="ORF">AXG93_1748s1020</name>
</gene>
<feature type="compositionally biased region" description="Basic and acidic residues" evidence="1">
    <location>
        <begin position="288"/>
        <end position="297"/>
    </location>
</feature>
<dbReference type="Proteomes" id="UP000077202">
    <property type="component" value="Unassembled WGS sequence"/>
</dbReference>
<proteinExistence type="predicted"/>
<feature type="region of interest" description="Disordered" evidence="1">
    <location>
        <begin position="258"/>
        <end position="352"/>
    </location>
</feature>
<name>A0A176VIM1_MARPO</name>
<organism evidence="2 3">
    <name type="scientific">Marchantia polymorpha subsp. ruderalis</name>
    <dbReference type="NCBI Taxonomy" id="1480154"/>
    <lineage>
        <taxon>Eukaryota</taxon>
        <taxon>Viridiplantae</taxon>
        <taxon>Streptophyta</taxon>
        <taxon>Embryophyta</taxon>
        <taxon>Marchantiophyta</taxon>
        <taxon>Marchantiopsida</taxon>
        <taxon>Marchantiidae</taxon>
        <taxon>Marchantiales</taxon>
        <taxon>Marchantiaceae</taxon>
        <taxon>Marchantia</taxon>
    </lineage>
</organism>
<evidence type="ECO:0000313" key="2">
    <source>
        <dbReference type="EMBL" id="OAE20798.1"/>
    </source>
</evidence>
<accession>A0A176VIM1</accession>
<keyword evidence="3" id="KW-1185">Reference proteome</keyword>
<protein>
    <submittedName>
        <fullName evidence="2">Uncharacterized protein</fullName>
    </submittedName>
</protein>
<feature type="compositionally biased region" description="Low complexity" evidence="1">
    <location>
        <begin position="258"/>
        <end position="274"/>
    </location>
</feature>
<sequence>MSRNGGCGIANLENERVEEGIGSEFGRSTANSRAKRVPRIAEQKRWHEREEMAQQYVHCVKDPPCQTCCRYNERLFKTILESKRPFPPYKHKITDFTHSRPRFLFGRRDEGCCRKSDAKSCSLLYHGLQASDVTSWTRSVPPPHPNHPDVVNAPSPWFGREPCDVTKPSEAASRCPRPPSRDYFYGIEASDVTATTRRVPPAAAAPKDEAERGREFIGRARTDVTNFNAFMEGIGHYEKPPIGKPAIAPDACRGFGPPGRLLRPRLNLPALPASSHPPPLDKGSAKGNWKEDDEKAFLSRQPPSSEASCTDRNRAATAAAAAADEPKLRTDSSAAGTPCSMPMPKTSSNTNTSLYSLSRLSEAASSSSSCCADSPRILKRPVLSPCDERSLLMARDASGKLLEPPPVRNAFSAKPPRPPTRALPAAAAAAAAAPDASRPGEVICRHPPSKPCSLSCFEPSPSPSCSRSYGGTSGASKLPDIFARRSKFSPRFSKRESSRCGTPLWKAGPSKSSPFFLPSAHCQTSKPRVHEDTHDKARWKSAMERDGFPCGPRKRMLGRADWKQMVSRDILAGRPNEADSDVQLPVVPSLDSMTSFDSRRRECATALLLLPQLPADAIRLPVEKGSSFVGRDDRLNFDAFNLPTFMTL</sequence>
<evidence type="ECO:0000256" key="1">
    <source>
        <dbReference type="SAM" id="MobiDB-lite"/>
    </source>
</evidence>
<comment type="caution">
    <text evidence="2">The sequence shown here is derived from an EMBL/GenBank/DDBJ whole genome shotgun (WGS) entry which is preliminary data.</text>
</comment>
<dbReference type="AlphaFoldDB" id="A0A176VIM1"/>